<dbReference type="Pfam" id="PF07618">
    <property type="entry name" value="DUF1580"/>
    <property type="match status" value="1"/>
</dbReference>
<feature type="compositionally biased region" description="Basic and acidic residues" evidence="1">
    <location>
        <begin position="97"/>
        <end position="111"/>
    </location>
</feature>
<organism evidence="2 3">
    <name type="scientific">Botrimarina mediterranea</name>
    <dbReference type="NCBI Taxonomy" id="2528022"/>
    <lineage>
        <taxon>Bacteria</taxon>
        <taxon>Pseudomonadati</taxon>
        <taxon>Planctomycetota</taxon>
        <taxon>Planctomycetia</taxon>
        <taxon>Pirellulales</taxon>
        <taxon>Lacipirellulaceae</taxon>
        <taxon>Botrimarina</taxon>
    </lineage>
</organism>
<evidence type="ECO:0000313" key="3">
    <source>
        <dbReference type="Proteomes" id="UP000316426"/>
    </source>
</evidence>
<evidence type="ECO:0000256" key="1">
    <source>
        <dbReference type="SAM" id="MobiDB-lite"/>
    </source>
</evidence>
<evidence type="ECO:0008006" key="4">
    <source>
        <dbReference type="Google" id="ProtNLM"/>
    </source>
</evidence>
<dbReference type="RefSeq" id="WP_145111573.1">
    <property type="nucleotide sequence ID" value="NZ_CP036349.1"/>
</dbReference>
<keyword evidence="3" id="KW-1185">Reference proteome</keyword>
<dbReference type="Proteomes" id="UP000316426">
    <property type="component" value="Chromosome"/>
</dbReference>
<protein>
    <recommendedName>
        <fullName evidence="4">DUF1580 domain-containing protein</fullName>
    </recommendedName>
</protein>
<dbReference type="InterPro" id="IPR011474">
    <property type="entry name" value="DUF1580"/>
</dbReference>
<proteinExistence type="predicted"/>
<name>A0A518K7U0_9BACT</name>
<sequence>MNKPTLDGEQLVAISEVPTLLPARHGKRLHMSTVYRWVLKGARVKVLDSAMLGGVRYTSLEALQRFMGTSPAELIEARRLARIRATLSERGLTNPRKPADTRRSPLDRRQR</sequence>
<accession>A0A518K7U0</accession>
<dbReference type="AlphaFoldDB" id="A0A518K7U0"/>
<dbReference type="KEGG" id="bmei:Spa11_20580"/>
<feature type="region of interest" description="Disordered" evidence="1">
    <location>
        <begin position="88"/>
        <end position="111"/>
    </location>
</feature>
<dbReference type="EMBL" id="CP036349">
    <property type="protein sequence ID" value="QDV73859.1"/>
    <property type="molecule type" value="Genomic_DNA"/>
</dbReference>
<reference evidence="2 3" key="1">
    <citation type="submission" date="2019-02" db="EMBL/GenBank/DDBJ databases">
        <title>Deep-cultivation of Planctomycetes and their phenomic and genomic characterization uncovers novel biology.</title>
        <authorList>
            <person name="Wiegand S."/>
            <person name="Jogler M."/>
            <person name="Boedeker C."/>
            <person name="Pinto D."/>
            <person name="Vollmers J."/>
            <person name="Rivas-Marin E."/>
            <person name="Kohn T."/>
            <person name="Peeters S.H."/>
            <person name="Heuer A."/>
            <person name="Rast P."/>
            <person name="Oberbeckmann S."/>
            <person name="Bunk B."/>
            <person name="Jeske O."/>
            <person name="Meyerdierks A."/>
            <person name="Storesund J.E."/>
            <person name="Kallscheuer N."/>
            <person name="Luecker S."/>
            <person name="Lage O.M."/>
            <person name="Pohl T."/>
            <person name="Merkel B.J."/>
            <person name="Hornburger P."/>
            <person name="Mueller R.-W."/>
            <person name="Bruemmer F."/>
            <person name="Labrenz M."/>
            <person name="Spormann A.M."/>
            <person name="Op den Camp H."/>
            <person name="Overmann J."/>
            <person name="Amann R."/>
            <person name="Jetten M.S.M."/>
            <person name="Mascher T."/>
            <person name="Medema M.H."/>
            <person name="Devos D.P."/>
            <person name="Kaster A.-K."/>
            <person name="Ovreas L."/>
            <person name="Rohde M."/>
            <person name="Galperin M.Y."/>
            <person name="Jogler C."/>
        </authorList>
    </citation>
    <scope>NUCLEOTIDE SEQUENCE [LARGE SCALE GENOMIC DNA]</scope>
    <source>
        <strain evidence="2 3">Spa11</strain>
    </source>
</reference>
<evidence type="ECO:0000313" key="2">
    <source>
        <dbReference type="EMBL" id="QDV73859.1"/>
    </source>
</evidence>
<gene>
    <name evidence="2" type="ORF">Spa11_20580</name>
</gene>